<keyword evidence="1" id="KW-1133">Transmembrane helix</keyword>
<name>A0A2S6FG01_9PSED</name>
<dbReference type="RefSeq" id="WP_104450532.1">
    <property type="nucleotide sequence ID" value="NZ_NIRS01000006.1"/>
</dbReference>
<feature type="transmembrane region" description="Helical" evidence="1">
    <location>
        <begin position="116"/>
        <end position="134"/>
    </location>
</feature>
<keyword evidence="3" id="KW-1185">Reference proteome</keyword>
<reference evidence="3" key="1">
    <citation type="submission" date="2017-06" db="EMBL/GenBank/DDBJ databases">
        <authorList>
            <person name="Furmanczyk E.M."/>
        </authorList>
    </citation>
    <scope>NUCLEOTIDE SEQUENCE [LARGE SCALE GENOMIC DNA]</scope>
    <source>
        <strain evidence="3">AP3_16</strain>
    </source>
</reference>
<keyword evidence="1" id="KW-0472">Membrane</keyword>
<feature type="transmembrane region" description="Helical" evidence="1">
    <location>
        <begin position="47"/>
        <end position="69"/>
    </location>
</feature>
<gene>
    <name evidence="2" type="ORF">CD175_22250</name>
</gene>
<feature type="transmembrane region" description="Helical" evidence="1">
    <location>
        <begin position="17"/>
        <end position="35"/>
    </location>
</feature>
<keyword evidence="1" id="KW-0812">Transmembrane</keyword>
<sequence>MSSVETHQALSFKKTRWMNLIGGAVISILALGGSIVRSVGHLPLSQIVVGLVLMSFFALVAFGTARALSQSANVKLVKTMLWLNWSMIGFYALGVVATVLGTFASPDVMIRMLVNILPAALILVVPQTINVIALKTVRSMR</sequence>
<dbReference type="Proteomes" id="UP000238541">
    <property type="component" value="Unassembled WGS sequence"/>
</dbReference>
<evidence type="ECO:0000256" key="1">
    <source>
        <dbReference type="SAM" id="Phobius"/>
    </source>
</evidence>
<dbReference type="AlphaFoldDB" id="A0A2S6FG01"/>
<accession>A0A2S6FG01</accession>
<organism evidence="2 3">
    <name type="scientific">Pseudomonas laurylsulfatiphila</name>
    <dbReference type="NCBI Taxonomy" id="2011015"/>
    <lineage>
        <taxon>Bacteria</taxon>
        <taxon>Pseudomonadati</taxon>
        <taxon>Pseudomonadota</taxon>
        <taxon>Gammaproteobacteria</taxon>
        <taxon>Pseudomonadales</taxon>
        <taxon>Pseudomonadaceae</taxon>
        <taxon>Pseudomonas</taxon>
    </lineage>
</organism>
<proteinExistence type="predicted"/>
<evidence type="ECO:0000313" key="2">
    <source>
        <dbReference type="EMBL" id="PPK36346.1"/>
    </source>
</evidence>
<comment type="caution">
    <text evidence="2">The sequence shown here is derived from an EMBL/GenBank/DDBJ whole genome shotgun (WGS) entry which is preliminary data.</text>
</comment>
<evidence type="ECO:0000313" key="3">
    <source>
        <dbReference type="Proteomes" id="UP000238541"/>
    </source>
</evidence>
<feature type="transmembrane region" description="Helical" evidence="1">
    <location>
        <begin position="81"/>
        <end position="104"/>
    </location>
</feature>
<dbReference type="EMBL" id="NIRS01000006">
    <property type="protein sequence ID" value="PPK36346.1"/>
    <property type="molecule type" value="Genomic_DNA"/>
</dbReference>
<protein>
    <submittedName>
        <fullName evidence="2">Uncharacterized protein</fullName>
    </submittedName>
</protein>